<name>A0A439D5R8_9PEZI</name>
<sequence length="484" mass="54795">MSLNVLPNLDRPTFGVEVEFMIATLPDNNTVIDPHKDVKGLPPVLRIPIRSGEIGYTIQRVRDLLEECFSDVSFATSPKFDGIPRDYRAWIVHSDPSVRGPRSGPYRFISVEIASPVQSASPDAFYAIRFAVSVITRNERIPLEHIRRFASLSYAAEALLFTLHEPHRRVNDYCRSLRDYSYVANEGRGRNIEHEMPHFKDEMLRRLEGETIGDCYGYIGRDIRHGEEPLSVRNDNVDQTHIDAFLETRQPGHFEPFTKPGDSRHTKLLPEISDYIPAAQPASSSTVAPPAEPARKRNIPRLRIPHFSLGELLALRRTLEEDVEIGRGAPPERINELIKRGPGPGVFEVTEQLYAQPATCYISMLLDELYRPATNFENYSCSALDPGFDRRTVEIRFGSGSLDAEWIATWAKIVVGLFRFALYASPSMFIDVLDGCDRADKEDGSYDVIDLLDDLGLFAEAEIAEKRLMANKDRWNLTFVKPES</sequence>
<proteinExistence type="predicted"/>
<protein>
    <submittedName>
        <fullName evidence="1">Uncharacterized protein</fullName>
    </submittedName>
</protein>
<reference evidence="1 2" key="1">
    <citation type="submission" date="2018-12" db="EMBL/GenBank/DDBJ databases">
        <title>Draft genome sequence of Xylaria grammica IHI A82.</title>
        <authorList>
            <person name="Buettner E."/>
            <person name="Kellner H."/>
        </authorList>
    </citation>
    <scope>NUCLEOTIDE SEQUENCE [LARGE SCALE GENOMIC DNA]</scope>
    <source>
        <strain evidence="1 2">IHI A82</strain>
    </source>
</reference>
<organism evidence="1 2">
    <name type="scientific">Xylaria grammica</name>
    <dbReference type="NCBI Taxonomy" id="363999"/>
    <lineage>
        <taxon>Eukaryota</taxon>
        <taxon>Fungi</taxon>
        <taxon>Dikarya</taxon>
        <taxon>Ascomycota</taxon>
        <taxon>Pezizomycotina</taxon>
        <taxon>Sordariomycetes</taxon>
        <taxon>Xylariomycetidae</taxon>
        <taxon>Xylariales</taxon>
        <taxon>Xylariaceae</taxon>
        <taxon>Xylaria</taxon>
    </lineage>
</organism>
<dbReference type="EMBL" id="RYZI01000141">
    <property type="protein sequence ID" value="RWA09749.1"/>
    <property type="molecule type" value="Genomic_DNA"/>
</dbReference>
<comment type="caution">
    <text evidence="1">The sequence shown here is derived from an EMBL/GenBank/DDBJ whole genome shotgun (WGS) entry which is preliminary data.</text>
</comment>
<keyword evidence="2" id="KW-1185">Reference proteome</keyword>
<evidence type="ECO:0000313" key="1">
    <source>
        <dbReference type="EMBL" id="RWA09749.1"/>
    </source>
</evidence>
<dbReference type="PANTHER" id="PTHR36847:SF1">
    <property type="entry name" value="AMIDOLIGASE ENZYME"/>
    <property type="match status" value="1"/>
</dbReference>
<accession>A0A439D5R8</accession>
<dbReference type="AlphaFoldDB" id="A0A439D5R8"/>
<evidence type="ECO:0000313" key="2">
    <source>
        <dbReference type="Proteomes" id="UP000286045"/>
    </source>
</evidence>
<gene>
    <name evidence="1" type="ORF">EKO27_g5344</name>
</gene>
<dbReference type="Proteomes" id="UP000286045">
    <property type="component" value="Unassembled WGS sequence"/>
</dbReference>
<dbReference type="PANTHER" id="PTHR36847">
    <property type="entry name" value="AMIDOLIGASE ENZYME"/>
    <property type="match status" value="1"/>
</dbReference>
<dbReference type="STRING" id="363999.A0A439D5R8"/>